<keyword evidence="2" id="KW-1185">Reference proteome</keyword>
<organism evidence="1 2">
    <name type="scientific">Novosphingobium subterraneum</name>
    <dbReference type="NCBI Taxonomy" id="48936"/>
    <lineage>
        <taxon>Bacteria</taxon>
        <taxon>Pseudomonadati</taxon>
        <taxon>Pseudomonadota</taxon>
        <taxon>Alphaproteobacteria</taxon>
        <taxon>Sphingomonadales</taxon>
        <taxon>Sphingomonadaceae</taxon>
        <taxon>Novosphingobium</taxon>
    </lineage>
</organism>
<gene>
    <name evidence="1" type="ORF">NJ75_03706</name>
</gene>
<sequence>MSNPLEGVAELVVNETLSWLTKWQAIGGTVTAVMTADGQVSDYTLSAPDADRLTPKGRYKLLCLQRSEPDRFCMKVALAAEAARQIDEGTVQ</sequence>
<proteinExistence type="predicted"/>
<comment type="caution">
    <text evidence="1">The sequence shown here is derived from an EMBL/GenBank/DDBJ whole genome shotgun (WGS) entry which is preliminary data.</text>
</comment>
<dbReference type="Proteomes" id="UP000031338">
    <property type="component" value="Unassembled WGS sequence"/>
</dbReference>
<dbReference type="RefSeq" id="WP_039337109.1">
    <property type="nucleotide sequence ID" value="NZ_JRVC01000022.1"/>
</dbReference>
<evidence type="ECO:0000313" key="1">
    <source>
        <dbReference type="EMBL" id="KHS43397.1"/>
    </source>
</evidence>
<protein>
    <submittedName>
        <fullName evidence="1">Uncharacterized protein</fullName>
    </submittedName>
</protein>
<evidence type="ECO:0000313" key="2">
    <source>
        <dbReference type="Proteomes" id="UP000031338"/>
    </source>
</evidence>
<name>A0A0B9A242_9SPHN</name>
<dbReference type="EMBL" id="JRVC01000022">
    <property type="protein sequence ID" value="KHS43397.1"/>
    <property type="molecule type" value="Genomic_DNA"/>
</dbReference>
<dbReference type="STRING" id="48936.NJ75_03706"/>
<dbReference type="AlphaFoldDB" id="A0A0B9A242"/>
<reference evidence="1 2" key="1">
    <citation type="submission" date="2014-10" db="EMBL/GenBank/DDBJ databases">
        <title>Draft genome sequence of Novosphingobium subterraneum DSM 12447.</title>
        <authorList>
            <person name="Gan H.M."/>
            <person name="Gan H.Y."/>
            <person name="Savka M.A."/>
        </authorList>
    </citation>
    <scope>NUCLEOTIDE SEQUENCE [LARGE SCALE GENOMIC DNA]</scope>
    <source>
        <strain evidence="1 2">DSM 12447</strain>
    </source>
</reference>
<dbReference type="PATRIC" id="fig|48936.3.peg.3737"/>
<accession>A0A0B9A242</accession>